<dbReference type="Gene3D" id="3.30.1490.20">
    <property type="entry name" value="ATP-grasp fold, A domain"/>
    <property type="match status" value="1"/>
</dbReference>
<dbReference type="InterPro" id="IPR013815">
    <property type="entry name" value="ATP_grasp_subdomain_1"/>
</dbReference>
<dbReference type="EMBL" id="VFOK01000001">
    <property type="protein sequence ID" value="TQL34483.1"/>
    <property type="molecule type" value="Genomic_DNA"/>
</dbReference>
<evidence type="ECO:0000256" key="10">
    <source>
        <dbReference type="ARBA" id="ARBA00042242"/>
    </source>
</evidence>
<evidence type="ECO:0000256" key="12">
    <source>
        <dbReference type="HAMAP-Rule" id="MF_00138"/>
    </source>
</evidence>
<comment type="pathway">
    <text evidence="3 12">Purine metabolism; IMP biosynthesis via de novo pathway; N(1)-(5-phospho-D-ribosyl)glycinamide from 5-phospho-alpha-D-ribose 1-diphosphate: step 2/2.</text>
</comment>
<dbReference type="InterPro" id="IPR020560">
    <property type="entry name" value="PRibGlycinamide_synth_C-dom"/>
</dbReference>
<evidence type="ECO:0000256" key="9">
    <source>
        <dbReference type="ARBA" id="ARBA00038345"/>
    </source>
</evidence>
<dbReference type="Proteomes" id="UP000318336">
    <property type="component" value="Unassembled WGS sequence"/>
</dbReference>
<dbReference type="Gene3D" id="3.30.470.20">
    <property type="entry name" value="ATP-grasp fold, B domain"/>
    <property type="match status" value="1"/>
</dbReference>
<sequence length="486" mass="50494">MGRTVRRWSAYAWLAVVRPPPAPAVAVVRRRVRWGARFGGGPWRRGGEAATTLTGVKPLVVGSGAREHALVRALLADPDVEAVFAAPGNPGIELVADCRPLPGGLTDGDGVADLAEELGADLVVIGPEVPLVAGVADAVRARGIDCFGPSADAARLEGSKAFAKEVMAEADVPTARAYVCDDETQLRDALDATGAPYVVKEDGLAAGKGVVVTDDLDAALAHGRACIDGGSPVVVEEFLDGPEVSIFCVTDGTTVLPLAQAQDFKRVGDDDQGPNTGGMGAYSPLTWAPESLTNEVVERIAQPTVDVMRRRGTPFSGVLYVGLALTSRGPRVVEFNARFGDPETQVVLARLRTPLGALLQAAARERLDQLEPLAWRPETAVTVVIASDGYPAQPRTGDPISGLDQIDDDAAYVLHAGTAIGDDGTLQSAGGRVLSVVALGSDLAEAREKAYAAVDLVDLPGSHHRTDIGLAAERGAVAVPSPEGSR</sequence>
<comment type="catalytic activity">
    <reaction evidence="12">
        <text>5-phospho-beta-D-ribosylamine + glycine + ATP = N(1)-(5-phospho-beta-D-ribosyl)glycinamide + ADP + phosphate + H(+)</text>
        <dbReference type="Rhea" id="RHEA:17453"/>
        <dbReference type="ChEBI" id="CHEBI:15378"/>
        <dbReference type="ChEBI" id="CHEBI:30616"/>
        <dbReference type="ChEBI" id="CHEBI:43474"/>
        <dbReference type="ChEBI" id="CHEBI:57305"/>
        <dbReference type="ChEBI" id="CHEBI:58681"/>
        <dbReference type="ChEBI" id="CHEBI:143788"/>
        <dbReference type="ChEBI" id="CHEBI:456216"/>
        <dbReference type="EC" id="6.3.4.13"/>
    </reaction>
</comment>
<evidence type="ECO:0000313" key="16">
    <source>
        <dbReference type="Proteomes" id="UP000318336"/>
    </source>
</evidence>
<proteinExistence type="inferred from homology"/>
<dbReference type="InterPro" id="IPR016185">
    <property type="entry name" value="PreATP-grasp_dom_sf"/>
</dbReference>
<feature type="domain" description="ATP-grasp" evidence="14">
    <location>
        <begin position="164"/>
        <end position="364"/>
    </location>
</feature>
<dbReference type="InterPro" id="IPR020561">
    <property type="entry name" value="PRibGlycinamid_synth_ATP-grasp"/>
</dbReference>
<dbReference type="Pfam" id="PF01071">
    <property type="entry name" value="GARS_A"/>
    <property type="match status" value="1"/>
</dbReference>
<dbReference type="PROSITE" id="PS00184">
    <property type="entry name" value="GARS"/>
    <property type="match status" value="1"/>
</dbReference>
<dbReference type="SUPFAM" id="SSF52440">
    <property type="entry name" value="PreATP-grasp domain"/>
    <property type="match status" value="1"/>
</dbReference>
<dbReference type="PANTHER" id="PTHR43472">
    <property type="entry name" value="PHOSPHORIBOSYLAMINE--GLYCINE LIGASE"/>
    <property type="match status" value="1"/>
</dbReference>
<evidence type="ECO:0000256" key="5">
    <source>
        <dbReference type="ARBA" id="ARBA00022598"/>
    </source>
</evidence>
<dbReference type="SUPFAM" id="SSF56059">
    <property type="entry name" value="Glutathione synthetase ATP-binding domain-like"/>
    <property type="match status" value="1"/>
</dbReference>
<keyword evidence="7 12" id="KW-0658">Purine biosynthesis</keyword>
<dbReference type="InterPro" id="IPR020562">
    <property type="entry name" value="PRibGlycinamide_synth_N"/>
</dbReference>
<dbReference type="EC" id="6.3.4.13" evidence="4 12"/>
<dbReference type="HAMAP" id="MF_00138">
    <property type="entry name" value="GARS"/>
    <property type="match status" value="1"/>
</dbReference>
<evidence type="ECO:0000313" key="15">
    <source>
        <dbReference type="EMBL" id="TQL34483.1"/>
    </source>
</evidence>
<dbReference type="Pfam" id="PF02844">
    <property type="entry name" value="GARS_N"/>
    <property type="match status" value="1"/>
</dbReference>
<dbReference type="NCBIfam" id="TIGR00877">
    <property type="entry name" value="purD"/>
    <property type="match status" value="1"/>
</dbReference>
<evidence type="ECO:0000256" key="8">
    <source>
        <dbReference type="ARBA" id="ARBA00022840"/>
    </source>
</evidence>
<dbReference type="InterPro" id="IPR011761">
    <property type="entry name" value="ATP-grasp"/>
</dbReference>
<dbReference type="InterPro" id="IPR037123">
    <property type="entry name" value="PRibGlycinamide_synth_C_sf"/>
</dbReference>
<comment type="cofactor">
    <cofactor evidence="1">
        <name>Mn(2+)</name>
        <dbReference type="ChEBI" id="CHEBI:29035"/>
    </cofactor>
</comment>
<evidence type="ECO:0000256" key="11">
    <source>
        <dbReference type="ARBA" id="ARBA00042864"/>
    </source>
</evidence>
<dbReference type="InterPro" id="IPR020559">
    <property type="entry name" value="PRibGlycinamide_synth_CS"/>
</dbReference>
<dbReference type="PROSITE" id="PS50975">
    <property type="entry name" value="ATP_GRASP"/>
    <property type="match status" value="1"/>
</dbReference>
<dbReference type="SMART" id="SM01209">
    <property type="entry name" value="GARS_A"/>
    <property type="match status" value="1"/>
</dbReference>
<evidence type="ECO:0000256" key="13">
    <source>
        <dbReference type="PROSITE-ProRule" id="PRU00409"/>
    </source>
</evidence>
<evidence type="ECO:0000256" key="7">
    <source>
        <dbReference type="ARBA" id="ARBA00022755"/>
    </source>
</evidence>
<dbReference type="InterPro" id="IPR011054">
    <property type="entry name" value="Rudment_hybrid_motif"/>
</dbReference>
<dbReference type="GO" id="GO:0005524">
    <property type="term" value="F:ATP binding"/>
    <property type="evidence" value="ECO:0007669"/>
    <property type="project" value="UniProtKB-UniRule"/>
</dbReference>
<accession>A0A542XF83</accession>
<dbReference type="AlphaFoldDB" id="A0A542XF83"/>
<comment type="similarity">
    <text evidence="9 12">Belongs to the GARS family.</text>
</comment>
<dbReference type="GO" id="GO:0004637">
    <property type="term" value="F:phosphoribosylamine-glycine ligase activity"/>
    <property type="evidence" value="ECO:0007669"/>
    <property type="project" value="UniProtKB-UniRule"/>
</dbReference>
<dbReference type="InterPro" id="IPR000115">
    <property type="entry name" value="PRibGlycinamide_synth"/>
</dbReference>
<dbReference type="Gene3D" id="3.40.50.20">
    <property type="match status" value="1"/>
</dbReference>
<evidence type="ECO:0000256" key="4">
    <source>
        <dbReference type="ARBA" id="ARBA00013255"/>
    </source>
</evidence>
<evidence type="ECO:0000256" key="2">
    <source>
        <dbReference type="ARBA" id="ARBA00001946"/>
    </source>
</evidence>
<dbReference type="UniPathway" id="UPA00074">
    <property type="reaction ID" value="UER00125"/>
</dbReference>
<dbReference type="GO" id="GO:0046872">
    <property type="term" value="F:metal ion binding"/>
    <property type="evidence" value="ECO:0007669"/>
    <property type="project" value="InterPro"/>
</dbReference>
<evidence type="ECO:0000256" key="6">
    <source>
        <dbReference type="ARBA" id="ARBA00022741"/>
    </source>
</evidence>
<evidence type="ECO:0000259" key="14">
    <source>
        <dbReference type="PROSITE" id="PS50975"/>
    </source>
</evidence>
<evidence type="ECO:0000256" key="1">
    <source>
        <dbReference type="ARBA" id="ARBA00001936"/>
    </source>
</evidence>
<name>A0A542XF83_9MICO</name>
<organism evidence="15 16">
    <name type="scientific">Barrientosiimonas humi</name>
    <dbReference type="NCBI Taxonomy" id="999931"/>
    <lineage>
        <taxon>Bacteria</taxon>
        <taxon>Bacillati</taxon>
        <taxon>Actinomycetota</taxon>
        <taxon>Actinomycetes</taxon>
        <taxon>Micrococcales</taxon>
        <taxon>Dermacoccaceae</taxon>
        <taxon>Barrientosiimonas</taxon>
    </lineage>
</organism>
<evidence type="ECO:0000256" key="3">
    <source>
        <dbReference type="ARBA" id="ARBA00005174"/>
    </source>
</evidence>
<dbReference type="GO" id="GO:0009113">
    <property type="term" value="P:purine nucleobase biosynthetic process"/>
    <property type="evidence" value="ECO:0007669"/>
    <property type="project" value="InterPro"/>
</dbReference>
<keyword evidence="8 13" id="KW-0067">ATP-binding</keyword>
<dbReference type="SUPFAM" id="SSF51246">
    <property type="entry name" value="Rudiment single hybrid motif"/>
    <property type="match status" value="1"/>
</dbReference>
<keyword evidence="6 13" id="KW-0547">Nucleotide-binding</keyword>
<comment type="cofactor">
    <cofactor evidence="2">
        <name>Mg(2+)</name>
        <dbReference type="ChEBI" id="CHEBI:18420"/>
    </cofactor>
</comment>
<keyword evidence="5 12" id="KW-0436">Ligase</keyword>
<dbReference type="GO" id="GO:0006189">
    <property type="term" value="P:'de novo' IMP biosynthetic process"/>
    <property type="evidence" value="ECO:0007669"/>
    <property type="project" value="UniProtKB-UniRule"/>
</dbReference>
<protein>
    <recommendedName>
        <fullName evidence="4 12">Phosphoribosylamine--glycine ligase</fullName>
        <ecNumber evidence="4 12">6.3.4.13</ecNumber>
    </recommendedName>
    <alternativeName>
        <fullName evidence="12">GARS</fullName>
    </alternativeName>
    <alternativeName>
        <fullName evidence="10 12">Glycinamide ribonucleotide synthetase</fullName>
    </alternativeName>
    <alternativeName>
        <fullName evidence="11 12">Phosphoribosylglycinamide synthetase</fullName>
    </alternativeName>
</protein>
<reference evidence="15 16" key="1">
    <citation type="submission" date="2019-06" db="EMBL/GenBank/DDBJ databases">
        <title>Sequencing the genomes of 1000 actinobacteria strains.</title>
        <authorList>
            <person name="Klenk H.-P."/>
        </authorList>
    </citation>
    <scope>NUCLEOTIDE SEQUENCE [LARGE SCALE GENOMIC DNA]</scope>
    <source>
        <strain evidence="15 16">DSM 24617</strain>
    </source>
</reference>
<keyword evidence="16" id="KW-1185">Reference proteome</keyword>
<dbReference type="Pfam" id="PF02843">
    <property type="entry name" value="GARS_C"/>
    <property type="match status" value="1"/>
</dbReference>
<dbReference type="PANTHER" id="PTHR43472:SF1">
    <property type="entry name" value="PHOSPHORIBOSYLAMINE--GLYCINE LIGASE, CHLOROPLASTIC"/>
    <property type="match status" value="1"/>
</dbReference>
<dbReference type="SMART" id="SM01210">
    <property type="entry name" value="GARS_C"/>
    <property type="match status" value="1"/>
</dbReference>
<gene>
    <name evidence="12" type="primary">purD</name>
    <name evidence="15" type="ORF">FB554_2657</name>
</gene>
<dbReference type="Gene3D" id="3.90.600.10">
    <property type="entry name" value="Phosphoribosylglycinamide synthetase, C-terminal domain"/>
    <property type="match status" value="1"/>
</dbReference>
<comment type="caution">
    <text evidence="15">The sequence shown here is derived from an EMBL/GenBank/DDBJ whole genome shotgun (WGS) entry which is preliminary data.</text>
</comment>